<dbReference type="SUPFAM" id="SSF63418">
    <property type="entry name" value="MurE/MurF N-terminal domain"/>
    <property type="match status" value="1"/>
</dbReference>
<dbReference type="Pfam" id="PF02875">
    <property type="entry name" value="Mur_ligase_C"/>
    <property type="match status" value="1"/>
</dbReference>
<reference evidence="15 16" key="1">
    <citation type="submission" date="2019-03" db="EMBL/GenBank/DDBJ databases">
        <title>Genomic Encyclopedia of Type Strains, Phase IV (KMG-IV): sequencing the most valuable type-strain genomes for metagenomic binning, comparative biology and taxonomic classification.</title>
        <authorList>
            <person name="Goeker M."/>
        </authorList>
    </citation>
    <scope>NUCLEOTIDE SEQUENCE [LARGE SCALE GENOMIC DNA]</scope>
    <source>
        <strain evidence="15 16">DSM 24455</strain>
    </source>
</reference>
<dbReference type="InterPro" id="IPR036565">
    <property type="entry name" value="Mur-like_cat_sf"/>
</dbReference>
<evidence type="ECO:0000313" key="16">
    <source>
        <dbReference type="Proteomes" id="UP000295325"/>
    </source>
</evidence>
<evidence type="ECO:0000256" key="10">
    <source>
        <dbReference type="HAMAP-Rule" id="MF_02019"/>
    </source>
</evidence>
<evidence type="ECO:0000313" key="15">
    <source>
        <dbReference type="EMBL" id="TDT61861.1"/>
    </source>
</evidence>
<dbReference type="UniPathway" id="UPA00219"/>
<comment type="pathway">
    <text evidence="10 11">Cell wall biogenesis; peptidoglycan biosynthesis.</text>
</comment>
<dbReference type="SUPFAM" id="SSF53623">
    <property type="entry name" value="MurD-like peptide ligases, catalytic domain"/>
    <property type="match status" value="1"/>
</dbReference>
<dbReference type="InterPro" id="IPR000713">
    <property type="entry name" value="Mur_ligase_N"/>
</dbReference>
<comment type="similarity">
    <text evidence="10">Belongs to the MurCDEF family. MurF subfamily.</text>
</comment>
<keyword evidence="3 10" id="KW-0132">Cell division</keyword>
<organism evidence="15 16">
    <name type="scientific">Fonticella tunisiensis</name>
    <dbReference type="NCBI Taxonomy" id="1096341"/>
    <lineage>
        <taxon>Bacteria</taxon>
        <taxon>Bacillati</taxon>
        <taxon>Bacillota</taxon>
        <taxon>Clostridia</taxon>
        <taxon>Eubacteriales</taxon>
        <taxon>Clostridiaceae</taxon>
        <taxon>Fonticella</taxon>
    </lineage>
</organism>
<dbReference type="SUPFAM" id="SSF53244">
    <property type="entry name" value="MurD-like peptide ligases, peptide-binding domain"/>
    <property type="match status" value="1"/>
</dbReference>
<evidence type="ECO:0000256" key="5">
    <source>
        <dbReference type="ARBA" id="ARBA00022840"/>
    </source>
</evidence>
<keyword evidence="6 10" id="KW-0133">Cell shape</keyword>
<dbReference type="AlphaFoldDB" id="A0A4R7KR68"/>
<evidence type="ECO:0000256" key="4">
    <source>
        <dbReference type="ARBA" id="ARBA00022741"/>
    </source>
</evidence>
<dbReference type="EMBL" id="SOAZ01000005">
    <property type="protein sequence ID" value="TDT61861.1"/>
    <property type="molecule type" value="Genomic_DNA"/>
</dbReference>
<dbReference type="GO" id="GO:0008360">
    <property type="term" value="P:regulation of cell shape"/>
    <property type="evidence" value="ECO:0007669"/>
    <property type="project" value="UniProtKB-KW"/>
</dbReference>
<dbReference type="GO" id="GO:0071555">
    <property type="term" value="P:cell wall organization"/>
    <property type="evidence" value="ECO:0007669"/>
    <property type="project" value="UniProtKB-KW"/>
</dbReference>
<dbReference type="Gene3D" id="3.40.1190.10">
    <property type="entry name" value="Mur-like, catalytic domain"/>
    <property type="match status" value="1"/>
</dbReference>
<dbReference type="OrthoDB" id="9801978at2"/>
<dbReference type="Pfam" id="PF08245">
    <property type="entry name" value="Mur_ligase_M"/>
    <property type="match status" value="1"/>
</dbReference>
<dbReference type="GO" id="GO:0047480">
    <property type="term" value="F:UDP-N-acetylmuramoyl-tripeptide-D-alanyl-D-alanine ligase activity"/>
    <property type="evidence" value="ECO:0007669"/>
    <property type="project" value="UniProtKB-UniRule"/>
</dbReference>
<dbReference type="GO" id="GO:0008766">
    <property type="term" value="F:UDP-N-acetylmuramoylalanyl-D-glutamyl-2,6-diaminopimelate-D-alanyl-D-alanine ligase activity"/>
    <property type="evidence" value="ECO:0007669"/>
    <property type="project" value="RHEA"/>
</dbReference>
<keyword evidence="8 10" id="KW-0131">Cell cycle</keyword>
<dbReference type="InterPro" id="IPR013221">
    <property type="entry name" value="Mur_ligase_cen"/>
</dbReference>
<dbReference type="Gene3D" id="3.90.190.20">
    <property type="entry name" value="Mur ligase, C-terminal domain"/>
    <property type="match status" value="1"/>
</dbReference>
<keyword evidence="1 10" id="KW-0963">Cytoplasm</keyword>
<dbReference type="InterPro" id="IPR035911">
    <property type="entry name" value="MurE/MurF_N"/>
</dbReference>
<comment type="subcellular location">
    <subcellularLocation>
        <location evidence="10 11">Cytoplasm</location>
    </subcellularLocation>
</comment>
<keyword evidence="16" id="KW-1185">Reference proteome</keyword>
<dbReference type="InterPro" id="IPR036615">
    <property type="entry name" value="Mur_ligase_C_dom_sf"/>
</dbReference>
<evidence type="ECO:0000256" key="6">
    <source>
        <dbReference type="ARBA" id="ARBA00022960"/>
    </source>
</evidence>
<accession>A0A4R7KR68</accession>
<evidence type="ECO:0000256" key="8">
    <source>
        <dbReference type="ARBA" id="ARBA00023306"/>
    </source>
</evidence>
<dbReference type="GO" id="GO:0005737">
    <property type="term" value="C:cytoplasm"/>
    <property type="evidence" value="ECO:0007669"/>
    <property type="project" value="UniProtKB-SubCell"/>
</dbReference>
<dbReference type="HAMAP" id="MF_02019">
    <property type="entry name" value="MurF"/>
    <property type="match status" value="1"/>
</dbReference>
<feature type="binding site" evidence="10">
    <location>
        <begin position="109"/>
        <end position="115"/>
    </location>
    <ligand>
        <name>ATP</name>
        <dbReference type="ChEBI" id="CHEBI:30616"/>
    </ligand>
</feature>
<keyword evidence="9 10" id="KW-0961">Cell wall biogenesis/degradation</keyword>
<name>A0A4R7KR68_9CLOT</name>
<dbReference type="InterPro" id="IPR004101">
    <property type="entry name" value="Mur_ligase_C"/>
</dbReference>
<dbReference type="Gene3D" id="3.40.1390.10">
    <property type="entry name" value="MurE/MurF, N-terminal domain"/>
    <property type="match status" value="1"/>
</dbReference>
<comment type="function">
    <text evidence="10 11">Involved in cell wall formation. Catalyzes the final step in the synthesis of UDP-N-acetylmuramoyl-pentapeptide, the precursor of murein.</text>
</comment>
<evidence type="ECO:0000256" key="11">
    <source>
        <dbReference type="RuleBase" id="RU004136"/>
    </source>
</evidence>
<comment type="caution">
    <text evidence="15">The sequence shown here is derived from an EMBL/GenBank/DDBJ whole genome shotgun (WGS) entry which is preliminary data.</text>
</comment>
<keyword evidence="7 10" id="KW-0573">Peptidoglycan synthesis</keyword>
<feature type="domain" description="Mur ligase central" evidence="14">
    <location>
        <begin position="107"/>
        <end position="293"/>
    </location>
</feature>
<keyword evidence="4 10" id="KW-0547">Nucleotide-binding</keyword>
<evidence type="ECO:0000259" key="14">
    <source>
        <dbReference type="Pfam" id="PF08245"/>
    </source>
</evidence>
<evidence type="ECO:0000259" key="13">
    <source>
        <dbReference type="Pfam" id="PF02875"/>
    </source>
</evidence>
<dbReference type="GO" id="GO:0051301">
    <property type="term" value="P:cell division"/>
    <property type="evidence" value="ECO:0007669"/>
    <property type="project" value="UniProtKB-KW"/>
</dbReference>
<evidence type="ECO:0000259" key="12">
    <source>
        <dbReference type="Pfam" id="PF01225"/>
    </source>
</evidence>
<dbReference type="InterPro" id="IPR005863">
    <property type="entry name" value="UDP-N-AcMur_synth"/>
</dbReference>
<dbReference type="Proteomes" id="UP000295325">
    <property type="component" value="Unassembled WGS sequence"/>
</dbReference>
<evidence type="ECO:0000256" key="9">
    <source>
        <dbReference type="ARBA" id="ARBA00023316"/>
    </source>
</evidence>
<dbReference type="RefSeq" id="WP_133627497.1">
    <property type="nucleotide sequence ID" value="NZ_SOAZ01000005.1"/>
</dbReference>
<dbReference type="Pfam" id="PF01225">
    <property type="entry name" value="Mur_ligase"/>
    <property type="match status" value="1"/>
</dbReference>
<dbReference type="GO" id="GO:0009252">
    <property type="term" value="P:peptidoglycan biosynthetic process"/>
    <property type="evidence" value="ECO:0007669"/>
    <property type="project" value="UniProtKB-UniRule"/>
</dbReference>
<evidence type="ECO:0000256" key="3">
    <source>
        <dbReference type="ARBA" id="ARBA00022618"/>
    </source>
</evidence>
<dbReference type="NCBIfam" id="TIGR01143">
    <property type="entry name" value="murF"/>
    <property type="match status" value="1"/>
</dbReference>
<evidence type="ECO:0000256" key="1">
    <source>
        <dbReference type="ARBA" id="ARBA00022490"/>
    </source>
</evidence>
<keyword evidence="5 10" id="KW-0067">ATP-binding</keyword>
<gene>
    <name evidence="10" type="primary">murF</name>
    <name evidence="15" type="ORF">EDD71_10539</name>
</gene>
<dbReference type="PANTHER" id="PTHR43024">
    <property type="entry name" value="UDP-N-ACETYLMURAMOYL-TRIPEPTIDE--D-ALANYL-D-ALANINE LIGASE"/>
    <property type="match status" value="1"/>
</dbReference>
<proteinExistence type="inferred from homology"/>
<dbReference type="InterPro" id="IPR051046">
    <property type="entry name" value="MurCDEF_CellWall_CoF430Synth"/>
</dbReference>
<evidence type="ECO:0000256" key="2">
    <source>
        <dbReference type="ARBA" id="ARBA00022598"/>
    </source>
</evidence>
<dbReference type="PANTHER" id="PTHR43024:SF1">
    <property type="entry name" value="UDP-N-ACETYLMURAMOYL-TRIPEPTIDE--D-ALANYL-D-ALANINE LIGASE"/>
    <property type="match status" value="1"/>
</dbReference>
<dbReference type="GO" id="GO:0005524">
    <property type="term" value="F:ATP binding"/>
    <property type="evidence" value="ECO:0007669"/>
    <property type="project" value="UniProtKB-UniRule"/>
</dbReference>
<protein>
    <recommendedName>
        <fullName evidence="10 11">UDP-N-acetylmuramoyl-tripeptide--D-alanyl-D-alanine ligase</fullName>
        <ecNumber evidence="10 11">6.3.2.10</ecNumber>
    </recommendedName>
    <alternativeName>
        <fullName evidence="10">D-alanyl-D-alanine-adding enzyme</fullName>
    </alternativeName>
</protein>
<evidence type="ECO:0000256" key="7">
    <source>
        <dbReference type="ARBA" id="ARBA00022984"/>
    </source>
</evidence>
<feature type="domain" description="Mur ligase C-terminal" evidence="13">
    <location>
        <begin position="316"/>
        <end position="435"/>
    </location>
</feature>
<sequence length="454" mass="50812">MEDLSIKEVISITEGVAVNYNDNIVFTGVSTDSRNIKKGDLFIALIGSNFDGNEFVNAAYEKGAAAALVSRKVEGNCPQIVVKDTMVAMQEIAKFYRQKFDIPVIGVTGSTGKTSTKEMIYSVLSQRYRVHKTEKNYNNEIGLPRTMFGLKREHEICVVELGMNRFKEIERLAYIASPNIGVITNIGTAHIENLGSRENILKAKMEIATFFTDKNTLIVNGDDDLLSGISGTTYRLIKFSTKRNGDYNAFDIKDMGEKGIEFSCKYRGEVHIFKTSVPGIHNVYNALAAIAVADIYGLDVQEVKNGILNFSPGKLRMEIIDAGDIKIINDCYNANLDSMKAAIDVLASYKDNRRVAILGDMFELGDFSEEAHRSVGKYLRERCSFFVAIGKDARYIYDEAINEVEGIYFKTKEEALQELNKVIKKDDVILIKASRGMKMEDITEFLTAQRKRGI</sequence>
<comment type="catalytic activity">
    <reaction evidence="10 11">
        <text>D-alanyl-D-alanine + UDP-N-acetyl-alpha-D-muramoyl-L-alanyl-gamma-D-glutamyl-meso-2,6-diaminopimelate + ATP = UDP-N-acetyl-alpha-D-muramoyl-L-alanyl-gamma-D-glutamyl-meso-2,6-diaminopimeloyl-D-alanyl-D-alanine + ADP + phosphate + H(+)</text>
        <dbReference type="Rhea" id="RHEA:28374"/>
        <dbReference type="ChEBI" id="CHEBI:15378"/>
        <dbReference type="ChEBI" id="CHEBI:30616"/>
        <dbReference type="ChEBI" id="CHEBI:43474"/>
        <dbReference type="ChEBI" id="CHEBI:57822"/>
        <dbReference type="ChEBI" id="CHEBI:61386"/>
        <dbReference type="ChEBI" id="CHEBI:83905"/>
        <dbReference type="ChEBI" id="CHEBI:456216"/>
        <dbReference type="EC" id="6.3.2.10"/>
    </reaction>
</comment>
<dbReference type="EC" id="6.3.2.10" evidence="10 11"/>
<feature type="domain" description="Mur ligase N-terminal catalytic" evidence="12">
    <location>
        <begin position="26"/>
        <end position="92"/>
    </location>
</feature>
<keyword evidence="2 10" id="KW-0436">Ligase</keyword>